<proteinExistence type="predicted"/>
<gene>
    <name evidence="1" type="primary">yojI_2</name>
    <name evidence="1" type="ORF">NCTC5053_06246</name>
</gene>
<sequence length="79" mass="8918">MAATYSLTLLFLRTPLLSAVGALPTLLSAQVAFNKLRQFSLAPYRADFPRPQAHPDWQTLELRDVTFHYPDQRFAGRAA</sequence>
<name>A0A378C2K6_KLEPN</name>
<evidence type="ECO:0000313" key="1">
    <source>
        <dbReference type="EMBL" id="STV59661.1"/>
    </source>
</evidence>
<protein>
    <submittedName>
        <fullName evidence="1">ABC transporter ATP-binding protein</fullName>
    </submittedName>
</protein>
<accession>A0A378C2K6</accession>
<dbReference type="GO" id="GO:0005524">
    <property type="term" value="F:ATP binding"/>
    <property type="evidence" value="ECO:0007669"/>
    <property type="project" value="UniProtKB-KW"/>
</dbReference>
<reference evidence="1 2" key="1">
    <citation type="submission" date="2018-06" db="EMBL/GenBank/DDBJ databases">
        <authorList>
            <consortium name="Pathogen Informatics"/>
            <person name="Doyle S."/>
        </authorList>
    </citation>
    <scope>NUCLEOTIDE SEQUENCE [LARGE SCALE GENOMIC DNA]</scope>
    <source>
        <strain evidence="1 2">NCTC5053</strain>
    </source>
</reference>
<dbReference type="Proteomes" id="UP000254387">
    <property type="component" value="Unassembled WGS sequence"/>
</dbReference>
<keyword evidence="1" id="KW-0067">ATP-binding</keyword>
<keyword evidence="1" id="KW-0547">Nucleotide-binding</keyword>
<dbReference type="EMBL" id="UGMN01000004">
    <property type="protein sequence ID" value="STV59661.1"/>
    <property type="molecule type" value="Genomic_DNA"/>
</dbReference>
<dbReference type="AlphaFoldDB" id="A0A378C2K6"/>
<organism evidence="1 2">
    <name type="scientific">Klebsiella pneumoniae</name>
    <dbReference type="NCBI Taxonomy" id="573"/>
    <lineage>
        <taxon>Bacteria</taxon>
        <taxon>Pseudomonadati</taxon>
        <taxon>Pseudomonadota</taxon>
        <taxon>Gammaproteobacteria</taxon>
        <taxon>Enterobacterales</taxon>
        <taxon>Enterobacteriaceae</taxon>
        <taxon>Klebsiella/Raoultella group</taxon>
        <taxon>Klebsiella</taxon>
        <taxon>Klebsiella pneumoniae complex</taxon>
    </lineage>
</organism>
<evidence type="ECO:0000313" key="2">
    <source>
        <dbReference type="Proteomes" id="UP000254387"/>
    </source>
</evidence>